<dbReference type="Proteomes" id="UP000230069">
    <property type="component" value="Unassembled WGS sequence"/>
</dbReference>
<evidence type="ECO:0000313" key="2">
    <source>
        <dbReference type="EMBL" id="PIA34077.1"/>
    </source>
</evidence>
<gene>
    <name evidence="2" type="ORF">AQUCO_03900172v1</name>
</gene>
<dbReference type="PANTHER" id="PTHR34223:SF51">
    <property type="entry name" value="OS06G0556300 PROTEIN"/>
    <property type="match status" value="1"/>
</dbReference>
<dbReference type="InterPro" id="IPR001810">
    <property type="entry name" value="F-box_dom"/>
</dbReference>
<dbReference type="SMART" id="SM00579">
    <property type="entry name" value="FBD"/>
    <property type="match status" value="1"/>
</dbReference>
<dbReference type="InParanoid" id="A0A2G5CT84"/>
<dbReference type="FunCoup" id="A0A2G5CT84">
    <property type="interactions" value="1164"/>
</dbReference>
<protein>
    <recommendedName>
        <fullName evidence="1">F-box domain-containing protein</fullName>
    </recommendedName>
</protein>
<sequence>MEENLSQCLRFYTRERKKNMSDLTTTADNISDLPESLLHLILSFLDMKQVVQTSCLSTKWRNIWRSVPVLNFDYYSLTNTSDIRNISCKEKFMDIVDHIMFLRDDSGIQKLKLCSYQDFMGRYDSGRVDAWLLFVIKQQVKEIRLRINPIYKDYHQLPHLLFTSVIEVFEVYTFCSIFSVQLPNSMCSATRLRILKLETVILPKGDPNGELVLTCPVLEEMFLKYCSHHDLKILSICAPQLNNLVISNCRAASCKIKICSPNLSSLKLILACYKDYFLGNLSSLVTAEIDASQLSTKFLVRVLNGLCNVKTLKIFGYRRKTLPGCAKLGQGLNMFSNLSCLEFSGFLRSVRNVTSLLKSSPYIETLTFACYYLQGKEDDWEEELSIQYRFSHLKYVRVRNFNGHGNHFKLLAFILRTAPSLQNITITAFSIEKISTTKAFFGSKKMDEFSEELNSLPRASSSVTILFL</sequence>
<keyword evidence="3" id="KW-1185">Reference proteome</keyword>
<dbReference type="Pfam" id="PF00646">
    <property type="entry name" value="F-box"/>
    <property type="match status" value="1"/>
</dbReference>
<dbReference type="OrthoDB" id="1900471at2759"/>
<organism evidence="2 3">
    <name type="scientific">Aquilegia coerulea</name>
    <name type="common">Rocky mountain columbine</name>
    <dbReference type="NCBI Taxonomy" id="218851"/>
    <lineage>
        <taxon>Eukaryota</taxon>
        <taxon>Viridiplantae</taxon>
        <taxon>Streptophyta</taxon>
        <taxon>Embryophyta</taxon>
        <taxon>Tracheophyta</taxon>
        <taxon>Spermatophyta</taxon>
        <taxon>Magnoliopsida</taxon>
        <taxon>Ranunculales</taxon>
        <taxon>Ranunculaceae</taxon>
        <taxon>Thalictroideae</taxon>
        <taxon>Aquilegia</taxon>
    </lineage>
</organism>
<dbReference type="InterPro" id="IPR036047">
    <property type="entry name" value="F-box-like_dom_sf"/>
</dbReference>
<dbReference type="Pfam" id="PF23622">
    <property type="entry name" value="LRR_At1g61320_AtMIF1"/>
    <property type="match status" value="1"/>
</dbReference>
<dbReference type="STRING" id="218851.A0A2G5CT84"/>
<dbReference type="InterPro" id="IPR006566">
    <property type="entry name" value="FBD"/>
</dbReference>
<feature type="domain" description="F-box" evidence="1">
    <location>
        <begin position="27"/>
        <end position="77"/>
    </location>
</feature>
<accession>A0A2G5CT84</accession>
<dbReference type="InterPro" id="IPR053781">
    <property type="entry name" value="F-box_AtFBL13-like"/>
</dbReference>
<dbReference type="InterPro" id="IPR055357">
    <property type="entry name" value="LRR_At1g61320_AtMIF1"/>
</dbReference>
<dbReference type="EMBL" id="KZ305056">
    <property type="protein sequence ID" value="PIA34077.1"/>
    <property type="molecule type" value="Genomic_DNA"/>
</dbReference>
<evidence type="ECO:0000313" key="3">
    <source>
        <dbReference type="Proteomes" id="UP000230069"/>
    </source>
</evidence>
<reference evidence="2 3" key="1">
    <citation type="submission" date="2017-09" db="EMBL/GenBank/DDBJ databases">
        <title>WGS assembly of Aquilegia coerulea Goldsmith.</title>
        <authorList>
            <person name="Hodges S."/>
            <person name="Kramer E."/>
            <person name="Nordborg M."/>
            <person name="Tomkins J."/>
            <person name="Borevitz J."/>
            <person name="Derieg N."/>
            <person name="Yan J."/>
            <person name="Mihaltcheva S."/>
            <person name="Hayes R.D."/>
            <person name="Rokhsar D."/>
        </authorList>
    </citation>
    <scope>NUCLEOTIDE SEQUENCE [LARGE SCALE GENOMIC DNA]</scope>
    <source>
        <strain evidence="3">cv. Goldsmith</strain>
    </source>
</reference>
<dbReference type="SMART" id="SM00256">
    <property type="entry name" value="FBOX"/>
    <property type="match status" value="1"/>
</dbReference>
<name>A0A2G5CT84_AQUCA</name>
<dbReference type="AlphaFoldDB" id="A0A2G5CT84"/>
<dbReference type="Gene3D" id="1.20.1280.50">
    <property type="match status" value="1"/>
</dbReference>
<dbReference type="InterPro" id="IPR053197">
    <property type="entry name" value="F-box_SCFL_complex_component"/>
</dbReference>
<evidence type="ECO:0000259" key="1">
    <source>
        <dbReference type="PROSITE" id="PS50181"/>
    </source>
</evidence>
<dbReference type="SUPFAM" id="SSF81383">
    <property type="entry name" value="F-box domain"/>
    <property type="match status" value="1"/>
</dbReference>
<dbReference type="PANTHER" id="PTHR34223">
    <property type="entry name" value="OS11G0201299 PROTEIN"/>
    <property type="match status" value="1"/>
</dbReference>
<dbReference type="SUPFAM" id="SSF52047">
    <property type="entry name" value="RNI-like"/>
    <property type="match status" value="1"/>
</dbReference>
<dbReference type="PROSITE" id="PS50181">
    <property type="entry name" value="FBOX"/>
    <property type="match status" value="1"/>
</dbReference>
<dbReference type="CDD" id="cd22160">
    <property type="entry name" value="F-box_AtFBL13-like"/>
    <property type="match status" value="1"/>
</dbReference>
<proteinExistence type="predicted"/>